<dbReference type="OrthoDB" id="9814425at2"/>
<sequence length="163" mass="17177">MHRFPFVREVARLAAGIGVAFTVFANPARAQSTPRSAPPSGPTVTLPPALDKVLRDYEAAWRKGDAAALAALFADDGFVLQTGRAPIRGRAAITAAYTGQGGSPLVLHALAGSVADTVGYIIGTYDYGSAGPAQGKFTLTLRRRAGGPWFIFSDMDNSTRRPE</sequence>
<dbReference type="KEGG" id="gph:GEMMAAP_00635"/>
<dbReference type="Proteomes" id="UP000076404">
    <property type="component" value="Chromosome"/>
</dbReference>
<evidence type="ECO:0000313" key="2">
    <source>
        <dbReference type="EMBL" id="AMW06440.1"/>
    </source>
</evidence>
<keyword evidence="3" id="KW-1185">Reference proteome</keyword>
<organism evidence="2 3">
    <name type="scientific">Gemmatimonas phototrophica</name>
    <dbReference type="NCBI Taxonomy" id="1379270"/>
    <lineage>
        <taxon>Bacteria</taxon>
        <taxon>Pseudomonadati</taxon>
        <taxon>Gemmatimonadota</taxon>
        <taxon>Gemmatimonadia</taxon>
        <taxon>Gemmatimonadales</taxon>
        <taxon>Gemmatimonadaceae</taxon>
        <taxon>Gemmatimonas</taxon>
    </lineage>
</organism>
<name>A0A143BPL0_9BACT</name>
<dbReference type="Gene3D" id="3.10.450.50">
    <property type="match status" value="1"/>
</dbReference>
<evidence type="ECO:0000313" key="3">
    <source>
        <dbReference type="Proteomes" id="UP000076404"/>
    </source>
</evidence>
<dbReference type="EMBL" id="CP011454">
    <property type="protein sequence ID" value="AMW06440.1"/>
    <property type="molecule type" value="Genomic_DNA"/>
</dbReference>
<dbReference type="InterPro" id="IPR032710">
    <property type="entry name" value="NTF2-like_dom_sf"/>
</dbReference>
<evidence type="ECO:0000259" key="1">
    <source>
        <dbReference type="Pfam" id="PF14534"/>
    </source>
</evidence>
<dbReference type="eggNOG" id="COG4319">
    <property type="taxonomic scope" value="Bacteria"/>
</dbReference>
<dbReference type="RefSeq" id="WP_043580318.1">
    <property type="nucleotide sequence ID" value="NZ_CP011454.1"/>
</dbReference>
<proteinExistence type="predicted"/>
<feature type="domain" description="DUF4440" evidence="1">
    <location>
        <begin position="51"/>
        <end position="149"/>
    </location>
</feature>
<dbReference type="Pfam" id="PF14534">
    <property type="entry name" value="DUF4440"/>
    <property type="match status" value="1"/>
</dbReference>
<reference evidence="2 3" key="1">
    <citation type="journal article" date="2014" name="Proc. Natl. Acad. Sci. U.S.A.">
        <title>Functional type 2 photosynthetic reaction centers found in the rare bacterial phylum Gemmatimonadetes.</title>
        <authorList>
            <person name="Zeng Y."/>
            <person name="Feng F."/>
            <person name="Medova H."/>
            <person name="Dean J."/>
            <person name="Koblizek M."/>
        </authorList>
    </citation>
    <scope>NUCLEOTIDE SEQUENCE [LARGE SCALE GENOMIC DNA]</scope>
    <source>
        <strain evidence="2 3">AP64</strain>
    </source>
</reference>
<dbReference type="STRING" id="1379270.GEMMAAP_00635"/>
<accession>A0A143BPL0</accession>
<dbReference type="InterPro" id="IPR027843">
    <property type="entry name" value="DUF4440"/>
</dbReference>
<dbReference type="AlphaFoldDB" id="A0A143BPL0"/>
<protein>
    <submittedName>
        <fullName evidence="2">Multidrug ABC transporter</fullName>
    </submittedName>
</protein>
<gene>
    <name evidence="2" type="ORF">GEMMAAP_00635</name>
</gene>
<dbReference type="SUPFAM" id="SSF54427">
    <property type="entry name" value="NTF2-like"/>
    <property type="match status" value="1"/>
</dbReference>
<reference evidence="2 3" key="2">
    <citation type="journal article" date="2016" name="Environ. Microbiol. Rep.">
        <title>Metagenomic evidence for the presence of phototrophic Gemmatimonadetes bacteria in diverse environments.</title>
        <authorList>
            <person name="Zeng Y."/>
            <person name="Baumbach J."/>
            <person name="Barbosa E.G."/>
            <person name="Azevedo V."/>
            <person name="Zhang C."/>
            <person name="Koblizek M."/>
        </authorList>
    </citation>
    <scope>NUCLEOTIDE SEQUENCE [LARGE SCALE GENOMIC DNA]</scope>
    <source>
        <strain evidence="2 3">AP64</strain>
    </source>
</reference>